<keyword evidence="2" id="KW-1185">Reference proteome</keyword>
<proteinExistence type="predicted"/>
<dbReference type="STRING" id="1035195.HMPREF9997_01883"/>
<sequence length="564" mass="54892">MSQLAANHASVLLSGAGSAKAVLDSYQQQVDWLHSSLRANVSAISGQDDCMAHAMERNNASPVQQCTVDPATFPMRPEEHYDNFMFTPPLVNGIAPLKPVLAAFEATNTAMVDNAAAQWNDAADAIDKIAGELDGLAKEIVDVNTGVPFDAASARIAETAQTGHNFAANARTMAASVSKLNEIKDWAVAALQRIDKTVSTVPDTLARSTLEAEFMAKFMNMDLPAAIQQGVPPITNLMQAPPPPPAQETTANVGMTQTATAGLPLDGANVAGFLSNAGTAVNAVKNVVDGVNAIAGGAGPNGIGGVGALGGLGNAHTLMEAGRHMLNPGNLAATTAGLGTATLGGTNPALPGLGGASTGMGASGLGAMALGAGGFGGSRGGFGGTLGVGNVIGGNMSPRSVGSVASALGDKGAYPAGAMTGMGGAYGANNRRGGRSGTRAFRTSTGISGAGGGFDVSGQGGFGGPGVGVGAGGANSGAMPRGGFGAGGSIAGAGSAGGVGGSAASAARGGAPMMGGMPMAGGGAHGNKKAKAVTSAVEAEGNVADLLGAPRRIVPGVIGDWVRG</sequence>
<dbReference type="HOGENOM" id="CLU_031867_1_0_11"/>
<gene>
    <name evidence="1" type="ORF">HMPREF9997_01883</name>
</gene>
<protein>
    <submittedName>
        <fullName evidence="1">Epstein-Barr nuclear antigen 1 domain protein</fullName>
    </submittedName>
</protein>
<dbReference type="PATRIC" id="fig|1035195.3.peg.1700"/>
<dbReference type="EMBL" id="AMEM01000024">
    <property type="protein sequence ID" value="EKX89412.1"/>
    <property type="molecule type" value="Genomic_DNA"/>
</dbReference>
<dbReference type="Proteomes" id="UP000010445">
    <property type="component" value="Unassembled WGS sequence"/>
</dbReference>
<evidence type="ECO:0000313" key="1">
    <source>
        <dbReference type="EMBL" id="EKX89412.1"/>
    </source>
</evidence>
<reference evidence="1 2" key="1">
    <citation type="submission" date="2012-05" db="EMBL/GenBank/DDBJ databases">
        <authorList>
            <person name="Weinstock G."/>
            <person name="Sodergren E."/>
            <person name="Lobos E.A."/>
            <person name="Fulton L."/>
            <person name="Fulton R."/>
            <person name="Courtney L."/>
            <person name="Fronick C."/>
            <person name="O'Laughlin M."/>
            <person name="Godfrey J."/>
            <person name="Wilson R.M."/>
            <person name="Miner T."/>
            <person name="Farmer C."/>
            <person name="Delehaunty K."/>
            <person name="Cordes M."/>
            <person name="Minx P."/>
            <person name="Tomlinson C."/>
            <person name="Chen J."/>
            <person name="Wollam A."/>
            <person name="Pepin K.H."/>
            <person name="Bhonagiri V."/>
            <person name="Zhang X."/>
            <person name="Suruliraj S."/>
            <person name="Warren W."/>
            <person name="Mitreva M."/>
            <person name="Mardis E.R."/>
            <person name="Wilson R.K."/>
        </authorList>
    </citation>
    <scope>NUCLEOTIDE SEQUENCE [LARGE SCALE GENOMIC DNA]</scope>
    <source>
        <strain evidence="1 2">F0235</strain>
    </source>
</reference>
<comment type="caution">
    <text evidence="1">The sequence shown here is derived from an EMBL/GenBank/DDBJ whole genome shotgun (WGS) entry which is preliminary data.</text>
</comment>
<evidence type="ECO:0000313" key="2">
    <source>
        <dbReference type="Proteomes" id="UP000010445"/>
    </source>
</evidence>
<accession>L1MDW5</accession>
<name>L1MDW5_9CORY</name>
<organism evidence="1 2">
    <name type="scientific">Corynebacterium durum F0235</name>
    <dbReference type="NCBI Taxonomy" id="1035195"/>
    <lineage>
        <taxon>Bacteria</taxon>
        <taxon>Bacillati</taxon>
        <taxon>Actinomycetota</taxon>
        <taxon>Actinomycetes</taxon>
        <taxon>Mycobacteriales</taxon>
        <taxon>Corynebacteriaceae</taxon>
        <taxon>Corynebacterium</taxon>
    </lineage>
</organism>
<dbReference type="eggNOG" id="COG4842">
    <property type="taxonomic scope" value="Bacteria"/>
</dbReference>
<dbReference type="AlphaFoldDB" id="L1MDW5"/>